<gene>
    <name evidence="3" type="ORF">PsYK624_084010</name>
</gene>
<reference evidence="3 4" key="1">
    <citation type="submission" date="2021-08" db="EMBL/GenBank/DDBJ databases">
        <title>Draft Genome Sequence of Phanerochaete sordida strain YK-624.</title>
        <authorList>
            <person name="Mori T."/>
            <person name="Dohra H."/>
            <person name="Suzuki T."/>
            <person name="Kawagishi H."/>
            <person name="Hirai H."/>
        </authorList>
    </citation>
    <scope>NUCLEOTIDE SEQUENCE [LARGE SCALE GENOMIC DNA]</scope>
    <source>
        <strain evidence="3 4">YK-624</strain>
    </source>
</reference>
<evidence type="ECO:0000256" key="1">
    <source>
        <dbReference type="SAM" id="MobiDB-lite"/>
    </source>
</evidence>
<keyword evidence="4" id="KW-1185">Reference proteome</keyword>
<dbReference type="GO" id="GO:0051015">
    <property type="term" value="F:actin filament binding"/>
    <property type="evidence" value="ECO:0007669"/>
    <property type="project" value="InterPro"/>
</dbReference>
<dbReference type="SMART" id="SM00262">
    <property type="entry name" value="GEL"/>
    <property type="match status" value="1"/>
</dbReference>
<feature type="compositionally biased region" description="Basic residues" evidence="1">
    <location>
        <begin position="598"/>
        <end position="607"/>
    </location>
</feature>
<feature type="compositionally biased region" description="Polar residues" evidence="1">
    <location>
        <begin position="478"/>
        <end position="499"/>
    </location>
</feature>
<feature type="region of interest" description="Disordered" evidence="1">
    <location>
        <begin position="887"/>
        <end position="929"/>
    </location>
</feature>
<dbReference type="Proteomes" id="UP000703269">
    <property type="component" value="Unassembled WGS sequence"/>
</dbReference>
<name>A0A9P3LF58_9APHY</name>
<feature type="compositionally biased region" description="Polar residues" evidence="1">
    <location>
        <begin position="118"/>
        <end position="129"/>
    </location>
</feature>
<feature type="region of interest" description="Disordered" evidence="1">
    <location>
        <begin position="36"/>
        <end position="408"/>
    </location>
</feature>
<dbReference type="EMBL" id="BPQB01000025">
    <property type="protein sequence ID" value="GJE92248.1"/>
    <property type="molecule type" value="Genomic_DNA"/>
</dbReference>
<feature type="compositionally biased region" description="Polar residues" evidence="1">
    <location>
        <begin position="540"/>
        <end position="557"/>
    </location>
</feature>
<feature type="compositionally biased region" description="Pro residues" evidence="1">
    <location>
        <begin position="914"/>
        <end position="924"/>
    </location>
</feature>
<proteinExistence type="predicted"/>
<comment type="caution">
    <text evidence="3">The sequence shown here is derived from an EMBL/GenBank/DDBJ whole genome shotgun (WGS) entry which is preliminary data.</text>
</comment>
<organism evidence="3 4">
    <name type="scientific">Phanerochaete sordida</name>
    <dbReference type="NCBI Taxonomy" id="48140"/>
    <lineage>
        <taxon>Eukaryota</taxon>
        <taxon>Fungi</taxon>
        <taxon>Dikarya</taxon>
        <taxon>Basidiomycota</taxon>
        <taxon>Agaricomycotina</taxon>
        <taxon>Agaricomycetes</taxon>
        <taxon>Polyporales</taxon>
        <taxon>Phanerochaetaceae</taxon>
        <taxon>Phanerochaete</taxon>
    </lineage>
</organism>
<feature type="compositionally biased region" description="Basic and acidic residues" evidence="1">
    <location>
        <begin position="801"/>
        <end position="817"/>
    </location>
</feature>
<evidence type="ECO:0000313" key="3">
    <source>
        <dbReference type="EMBL" id="GJE92248.1"/>
    </source>
</evidence>
<feature type="compositionally biased region" description="Low complexity" evidence="1">
    <location>
        <begin position="323"/>
        <end position="339"/>
    </location>
</feature>
<dbReference type="Pfam" id="PF25480">
    <property type="entry name" value="DUF7904"/>
    <property type="match status" value="1"/>
</dbReference>
<accession>A0A9P3LF58</accession>
<feature type="compositionally biased region" description="Polar residues" evidence="1">
    <location>
        <begin position="215"/>
        <end position="225"/>
    </location>
</feature>
<dbReference type="OrthoDB" id="6375767at2759"/>
<feature type="compositionally biased region" description="Polar residues" evidence="1">
    <location>
        <begin position="690"/>
        <end position="702"/>
    </location>
</feature>
<feature type="domain" description="DUF7904" evidence="2">
    <location>
        <begin position="995"/>
        <end position="1085"/>
    </location>
</feature>
<feature type="compositionally biased region" description="Low complexity" evidence="1">
    <location>
        <begin position="889"/>
        <end position="913"/>
    </location>
</feature>
<feature type="region of interest" description="Disordered" evidence="1">
    <location>
        <begin position="785"/>
        <end position="817"/>
    </location>
</feature>
<feature type="region of interest" description="Disordered" evidence="1">
    <location>
        <begin position="421"/>
        <end position="765"/>
    </location>
</feature>
<feature type="region of interest" description="Disordered" evidence="1">
    <location>
        <begin position="825"/>
        <end position="844"/>
    </location>
</feature>
<feature type="compositionally biased region" description="Basic and acidic residues" evidence="1">
    <location>
        <begin position="500"/>
        <end position="509"/>
    </location>
</feature>
<evidence type="ECO:0000259" key="2">
    <source>
        <dbReference type="Pfam" id="PF25480"/>
    </source>
</evidence>
<feature type="compositionally biased region" description="Basic and acidic residues" evidence="1">
    <location>
        <begin position="439"/>
        <end position="450"/>
    </location>
</feature>
<feature type="compositionally biased region" description="Polar residues" evidence="1">
    <location>
        <begin position="313"/>
        <end position="322"/>
    </location>
</feature>
<feature type="compositionally biased region" description="Pro residues" evidence="1">
    <location>
        <begin position="261"/>
        <end position="276"/>
    </location>
</feature>
<dbReference type="InterPro" id="IPR029006">
    <property type="entry name" value="ADF-H/Gelsolin-like_dom_sf"/>
</dbReference>
<dbReference type="InterPro" id="IPR057226">
    <property type="entry name" value="DUF7904"/>
</dbReference>
<feature type="compositionally biased region" description="Pro residues" evidence="1">
    <location>
        <begin position="200"/>
        <end position="210"/>
    </location>
</feature>
<feature type="region of interest" description="Disordered" evidence="1">
    <location>
        <begin position="1"/>
        <end position="23"/>
    </location>
</feature>
<evidence type="ECO:0000313" key="4">
    <source>
        <dbReference type="Proteomes" id="UP000703269"/>
    </source>
</evidence>
<feature type="compositionally biased region" description="Low complexity" evidence="1">
    <location>
        <begin position="578"/>
        <end position="590"/>
    </location>
</feature>
<feature type="compositionally biased region" description="Basic and acidic residues" evidence="1">
    <location>
        <begin position="227"/>
        <end position="243"/>
    </location>
</feature>
<feature type="compositionally biased region" description="Low complexity" evidence="1">
    <location>
        <begin position="348"/>
        <end position="361"/>
    </location>
</feature>
<dbReference type="InterPro" id="IPR007122">
    <property type="entry name" value="Villin/Gelsolin"/>
</dbReference>
<feature type="compositionally biased region" description="Basic and acidic residues" evidence="1">
    <location>
        <begin position="526"/>
        <end position="537"/>
    </location>
</feature>
<feature type="compositionally biased region" description="Basic and acidic residues" evidence="1">
    <location>
        <begin position="104"/>
        <end position="114"/>
    </location>
</feature>
<sequence>MADRGSIATQRRAADVPAKPEAGLAEWTSKIKAMQRQVDEDEEAETRRLEEEIAASRAARMRRSTGRGMSTDLSNTDVAKSLKDSKPSSPPPSNPPRTFADRQLGQEDTLRKLMGESQARNGSASTPGRSSADPMSLAAFMGGRATGPRLNRHAPQQDVHDPTQFEPRTVTAPHPVFGHGGVALAGLAAKSRTRAESPVPKVPSPQPPAKEPSHAPSSRPASVTKTRLRDVEERRELGPEKRSSSPTKDWLAARQRTMSTPSPPSKPVSPAPPPKAASPTPVREALAPRPSPRPSPRPASYNAIAGDYMAAKSMSTPGRQTPSTYTPQTTAPRTTSASPLPKGSAQTSPSLSSPKSPVTSSFGLAKPIQPTPKKTMQGPQIPLGHSSPAFLKPPPPKEPTPSLSRLKGRGFVANMVKVTAQLGETSTSNGPALGPATPERTKESPRKSSVLDRWQVNSTPPTIIAPKPVPLRKARTVEPSSPASTSLVPTPFNPSASTTQRRDSSEKSLKPRASLPSLSHAAIPDKLPRPTSAREDLPSQAPSTTQKRALGSSTTMISYMKPLKTGDGQPTSTPPSRPSSRAARSRPATPDADEFGNRRRSHSHSRPRSAIGMVQEKASDPSSGATGGKPLSHPTKDRARKPRKAKTIFPPTSGLLPKAAVAADQRLEGKPPASPPGTRGLAPTADSAISPLQSSAFRSSTPRAPDGATESQRDTTPSPPTTNASRRVYFPLDLPPVTIPQEHVKSPESPAPATPMRHSRIPSTGNRATVMDVAQALSQYDEQARKLSGDEVMSPEPLFEEPPRVAEPKDEPAETPRLDVKTMISSWGKENAAPSPVSPTLERRKSSYERYSAFTLPPLLEEKTPVSSPANTLGRRAAPLATLLEKEVPAPSSEPVEPVTSSAPGSPKLEAPEALPPPPAPVPEPQSELEEAEVVTNEVEVTQAADSVDPFVHFDHVDEPLPRVDIAPLLNCKPSLYKSDPDVTTISVEVLSVVGSNATAVTGDSHIFYEAETLAIIHRFKTKSSGLVNTKVWAWRGSKAQSGEREEKKLQELARRYNTPLVNVKEYSEPADLVAALGGRLATRQGARAHWSRENTAMHLVRSANGVLYIDELEPTIRNLCSGFSYCVSLLETFYVWYGVGSTDEERRAAMEYARSIAEDPDSVAELVEGEEDEMFWLILGEGEYANADYWKWKPSLGPICAKAWLVDAGSQQDSHVVHASIQSAADVHDRVYLLDCIWEFFVLVGSEARGKRSDIRLALNVAKELSSATSSSRPFCPTVHVLVLPSQIPADLRLTFRELDEADLNRGSVPDHMNLISCSEALEHLQKTSWERSVLADETMLPLGLHAGQ</sequence>
<dbReference type="Gene3D" id="3.40.20.10">
    <property type="entry name" value="Severin"/>
    <property type="match status" value="1"/>
</dbReference>
<protein>
    <submittedName>
        <fullName evidence="3">Gelsolin homology domain-containing protein</fullName>
    </submittedName>
</protein>
<dbReference type="SUPFAM" id="SSF55753">
    <property type="entry name" value="Actin depolymerizing proteins"/>
    <property type="match status" value="1"/>
</dbReference>